<accession>A0A316UFR2</accession>
<protein>
    <recommendedName>
        <fullName evidence="5">ER membrane protein complex subunit 10</fullName>
    </recommendedName>
</protein>
<evidence type="ECO:0000256" key="1">
    <source>
        <dbReference type="SAM" id="MobiDB-lite"/>
    </source>
</evidence>
<evidence type="ECO:0008006" key="5">
    <source>
        <dbReference type="Google" id="ProtNLM"/>
    </source>
</evidence>
<proteinExistence type="predicted"/>
<dbReference type="EMBL" id="KZ819321">
    <property type="protein sequence ID" value="PWN23778.1"/>
    <property type="molecule type" value="Genomic_DNA"/>
</dbReference>
<feature type="chain" id="PRO_5016366161" description="ER membrane protein complex subunit 10" evidence="2">
    <location>
        <begin position="20"/>
        <end position="256"/>
    </location>
</feature>
<evidence type="ECO:0000313" key="4">
    <source>
        <dbReference type="Proteomes" id="UP000245942"/>
    </source>
</evidence>
<feature type="signal peptide" evidence="2">
    <location>
        <begin position="1"/>
        <end position="19"/>
    </location>
</feature>
<evidence type="ECO:0000256" key="2">
    <source>
        <dbReference type="SAM" id="SignalP"/>
    </source>
</evidence>
<organism evidence="3 4">
    <name type="scientific">Pseudomicrostroma glucosiphilum</name>
    <dbReference type="NCBI Taxonomy" id="1684307"/>
    <lineage>
        <taxon>Eukaryota</taxon>
        <taxon>Fungi</taxon>
        <taxon>Dikarya</taxon>
        <taxon>Basidiomycota</taxon>
        <taxon>Ustilaginomycotina</taxon>
        <taxon>Exobasidiomycetes</taxon>
        <taxon>Microstromatales</taxon>
        <taxon>Microstromatales incertae sedis</taxon>
        <taxon>Pseudomicrostroma</taxon>
    </lineage>
</organism>
<dbReference type="OrthoDB" id="1894652at2759"/>
<dbReference type="Proteomes" id="UP000245942">
    <property type="component" value="Unassembled WGS sequence"/>
</dbReference>
<evidence type="ECO:0000313" key="3">
    <source>
        <dbReference type="EMBL" id="PWN23778.1"/>
    </source>
</evidence>
<dbReference type="Pfam" id="PF21203">
    <property type="entry name" value="ECM10"/>
    <property type="match status" value="1"/>
</dbReference>
<reference evidence="3 4" key="1">
    <citation type="journal article" date="2018" name="Mol. Biol. Evol.">
        <title>Broad Genomic Sampling Reveals a Smut Pathogenic Ancestry of the Fungal Clade Ustilaginomycotina.</title>
        <authorList>
            <person name="Kijpornyongpan T."/>
            <person name="Mondo S.J."/>
            <person name="Barry K."/>
            <person name="Sandor L."/>
            <person name="Lee J."/>
            <person name="Lipzen A."/>
            <person name="Pangilinan J."/>
            <person name="LaButti K."/>
            <person name="Hainaut M."/>
            <person name="Henrissat B."/>
            <person name="Grigoriev I.V."/>
            <person name="Spatafora J.W."/>
            <person name="Aime M.C."/>
        </authorList>
    </citation>
    <scope>NUCLEOTIDE SEQUENCE [LARGE SCALE GENOMIC DNA]</scope>
    <source>
        <strain evidence="3 4">MCA 4718</strain>
    </source>
</reference>
<dbReference type="GeneID" id="37016466"/>
<gene>
    <name evidence="3" type="ORF">BCV69DRAFT_309650</name>
</gene>
<sequence length="256" mass="26839">MLFGFTLLCLVGAVLTAAAEPKSYTLFHRLYSPTSPSASSSWSTRGSIEVGFDGPFATTADLQSVEKLSTFIESHSVQKDADSLYQVALVQGSQEASALPKSVIGFPGQVVAVRACLLDALIPGSYAFDVLGLTLSSNSSKAFVHSFNYDVVGITRGADGCPRLPIPRKGGSAGSKEVVTKVSLGAPEVVEAPRLRTPPRPRADGATGAEPPPKEKSFLEKYWYYILPVLVLLALPSDGGGGGEAPPASAGARRIR</sequence>
<keyword evidence="4" id="KW-1185">Reference proteome</keyword>
<feature type="region of interest" description="Disordered" evidence="1">
    <location>
        <begin position="190"/>
        <end position="213"/>
    </location>
</feature>
<dbReference type="AlphaFoldDB" id="A0A316UFR2"/>
<dbReference type="RefSeq" id="XP_025350938.1">
    <property type="nucleotide sequence ID" value="XM_025494732.1"/>
</dbReference>
<name>A0A316UFR2_9BASI</name>
<keyword evidence="2" id="KW-0732">Signal</keyword>
<dbReference type="STRING" id="1684307.A0A316UFR2"/>